<organism evidence="2 3">
    <name type="scientific">Protea cynaroides</name>
    <dbReference type="NCBI Taxonomy" id="273540"/>
    <lineage>
        <taxon>Eukaryota</taxon>
        <taxon>Viridiplantae</taxon>
        <taxon>Streptophyta</taxon>
        <taxon>Embryophyta</taxon>
        <taxon>Tracheophyta</taxon>
        <taxon>Spermatophyta</taxon>
        <taxon>Magnoliopsida</taxon>
        <taxon>Proteales</taxon>
        <taxon>Proteaceae</taxon>
        <taxon>Protea</taxon>
    </lineage>
</organism>
<feature type="transmembrane region" description="Helical" evidence="1">
    <location>
        <begin position="273"/>
        <end position="302"/>
    </location>
</feature>
<keyword evidence="1" id="KW-0472">Membrane</keyword>
<evidence type="ECO:0000313" key="2">
    <source>
        <dbReference type="EMBL" id="KAJ4962619.1"/>
    </source>
</evidence>
<dbReference type="Proteomes" id="UP001141806">
    <property type="component" value="Unassembled WGS sequence"/>
</dbReference>
<gene>
    <name evidence="2" type="ORF">NE237_022558</name>
</gene>
<accession>A0A9Q0HFG5</accession>
<reference evidence="2" key="1">
    <citation type="journal article" date="2023" name="Plant J.">
        <title>The genome of the king protea, Protea cynaroides.</title>
        <authorList>
            <person name="Chang J."/>
            <person name="Duong T.A."/>
            <person name="Schoeman C."/>
            <person name="Ma X."/>
            <person name="Roodt D."/>
            <person name="Barker N."/>
            <person name="Li Z."/>
            <person name="Van de Peer Y."/>
            <person name="Mizrachi E."/>
        </authorList>
    </citation>
    <scope>NUCLEOTIDE SEQUENCE</scope>
    <source>
        <tissue evidence="2">Young leaves</tissue>
    </source>
</reference>
<proteinExistence type="predicted"/>
<keyword evidence="1" id="KW-0812">Transmembrane</keyword>
<keyword evidence="3" id="KW-1185">Reference proteome</keyword>
<protein>
    <submittedName>
        <fullName evidence="2">Uncharacterized protein</fullName>
    </submittedName>
</protein>
<keyword evidence="1" id="KW-1133">Transmembrane helix</keyword>
<evidence type="ECO:0000313" key="3">
    <source>
        <dbReference type="Proteomes" id="UP001141806"/>
    </source>
</evidence>
<evidence type="ECO:0000256" key="1">
    <source>
        <dbReference type="SAM" id="Phobius"/>
    </source>
</evidence>
<dbReference type="EMBL" id="JAMYWD010000008">
    <property type="protein sequence ID" value="KAJ4962619.1"/>
    <property type="molecule type" value="Genomic_DNA"/>
</dbReference>
<comment type="caution">
    <text evidence="2">The sequence shown here is derived from an EMBL/GenBank/DDBJ whole genome shotgun (WGS) entry which is preliminary data.</text>
</comment>
<name>A0A9Q0HFG5_9MAGN</name>
<sequence length="428" mass="45911">MIDAESCSRLDASKDNGVLNVDEEGDESEGYCSSTRYLQIGRVDSVLDIFAGIAAADVGLAPAPGNASGILCTFFVIRAGYLPHHHVVTLRIAHHTVSRIFATTVGLFPAARNASGIVGTPYEDHVGYHPHSDHAPRISPCTFAAVLWVSLLLQGYCSSTRYLQIGHVDSVLGIFAGIAAADVGLAPASGYASGILCTILVIRAGYLPHHHAVALRIAHRTVSRTFATAVGLFPAARSASGIVGTPYEDHVGYHPHSDHAPRISPRTFAAVPWVSLLLLAASLASLILPPRITLVIIFIFIIPTTTSLRSVSHIFVVDVGLSPVARSASDIVDTPSEDHVGYHLHHPNDAPGISRHSVSRTFLVVVGLSPVAGSTSGIFDNFSMGPTGYLPRQTLRTFLHSECRNSAVVYLTRLRRHIRTYNRCRVHV</sequence>
<dbReference type="AlphaFoldDB" id="A0A9Q0HFG5"/>